<dbReference type="Proteomes" id="UP000886687">
    <property type="component" value="Unassembled WGS sequence"/>
</dbReference>
<protein>
    <submittedName>
        <fullName evidence="2">Cbb3-type cytochrome c oxidase subunit I</fullName>
    </submittedName>
</protein>
<feature type="transmembrane region" description="Helical" evidence="1">
    <location>
        <begin position="100"/>
        <end position="118"/>
    </location>
</feature>
<feature type="transmembrane region" description="Helical" evidence="1">
    <location>
        <begin position="65"/>
        <end position="88"/>
    </location>
</feature>
<keyword evidence="1" id="KW-0472">Membrane</keyword>
<evidence type="ECO:0000313" key="3">
    <source>
        <dbReference type="Proteomes" id="UP000886687"/>
    </source>
</evidence>
<feature type="transmembrane region" description="Helical" evidence="1">
    <location>
        <begin position="347"/>
        <end position="368"/>
    </location>
</feature>
<keyword evidence="1" id="KW-1133">Transmembrane helix</keyword>
<accession>A0A9E4K2Z9</accession>
<dbReference type="GO" id="GO:0016020">
    <property type="term" value="C:membrane"/>
    <property type="evidence" value="ECO:0007669"/>
    <property type="project" value="InterPro"/>
</dbReference>
<gene>
    <name evidence="2" type="ORF">JAZ04_02765</name>
</gene>
<dbReference type="InterPro" id="IPR000883">
    <property type="entry name" value="Cyt_C_Oxase_1"/>
</dbReference>
<comment type="caution">
    <text evidence="2">The sequence shown here is derived from an EMBL/GenBank/DDBJ whole genome shotgun (WGS) entry which is preliminary data.</text>
</comment>
<feature type="transmembrane region" description="Helical" evidence="1">
    <location>
        <begin position="138"/>
        <end position="155"/>
    </location>
</feature>
<feature type="transmembrane region" description="Helical" evidence="1">
    <location>
        <begin position="175"/>
        <end position="198"/>
    </location>
</feature>
<name>A0A9E4K2Z9_9GAMM</name>
<dbReference type="InterPro" id="IPR036927">
    <property type="entry name" value="Cyt_c_oxase-like_su1_sf"/>
</dbReference>
<dbReference type="Pfam" id="PF00115">
    <property type="entry name" value="COX1"/>
    <property type="match status" value="1"/>
</dbReference>
<reference evidence="2" key="1">
    <citation type="journal article" date="2021" name="Proc. Natl. Acad. Sci. U.S.A.">
        <title>Global biogeography of chemosynthetic symbionts reveals both localized and globally distributed symbiont groups. .</title>
        <authorList>
            <person name="Osvatic J.T."/>
            <person name="Wilkins L.G.E."/>
            <person name="Leibrecht L."/>
            <person name="Leray M."/>
            <person name="Zauner S."/>
            <person name="Polzin J."/>
            <person name="Camacho Y."/>
            <person name="Gros O."/>
            <person name="van Gils J.A."/>
            <person name="Eisen J.A."/>
            <person name="Petersen J.M."/>
            <person name="Yuen B."/>
        </authorList>
    </citation>
    <scope>NUCLEOTIDE SEQUENCE</scope>
    <source>
        <strain evidence="2">MAGL173</strain>
    </source>
</reference>
<feature type="transmembrane region" description="Helical" evidence="1">
    <location>
        <begin position="388"/>
        <end position="407"/>
    </location>
</feature>
<proteinExistence type="predicted"/>
<feature type="transmembrane region" description="Helical" evidence="1">
    <location>
        <begin position="25"/>
        <end position="45"/>
    </location>
</feature>
<dbReference type="AlphaFoldDB" id="A0A9E4K2Z9"/>
<dbReference type="Gene3D" id="1.20.210.10">
    <property type="entry name" value="Cytochrome c oxidase-like, subunit I domain"/>
    <property type="match status" value="1"/>
</dbReference>
<keyword evidence="1" id="KW-0812">Transmembrane</keyword>
<dbReference type="GO" id="GO:0004129">
    <property type="term" value="F:cytochrome-c oxidase activity"/>
    <property type="evidence" value="ECO:0007669"/>
    <property type="project" value="InterPro"/>
</dbReference>
<feature type="transmembrane region" description="Helical" evidence="1">
    <location>
        <begin position="427"/>
        <end position="449"/>
    </location>
</feature>
<evidence type="ECO:0000256" key="1">
    <source>
        <dbReference type="SAM" id="Phobius"/>
    </source>
</evidence>
<feature type="transmembrane region" description="Helical" evidence="1">
    <location>
        <begin position="319"/>
        <end position="341"/>
    </location>
</feature>
<dbReference type="GO" id="GO:0020037">
    <property type="term" value="F:heme binding"/>
    <property type="evidence" value="ECO:0007669"/>
    <property type="project" value="InterPro"/>
</dbReference>
<feature type="transmembrane region" description="Helical" evidence="1">
    <location>
        <begin position="287"/>
        <end position="307"/>
    </location>
</feature>
<dbReference type="SUPFAM" id="SSF81442">
    <property type="entry name" value="Cytochrome c oxidase subunit I-like"/>
    <property type="match status" value="1"/>
</dbReference>
<dbReference type="GO" id="GO:0009060">
    <property type="term" value="P:aerobic respiration"/>
    <property type="evidence" value="ECO:0007669"/>
    <property type="project" value="InterPro"/>
</dbReference>
<organism evidence="2 3">
    <name type="scientific">Candidatus Thiodiazotropha lotti</name>
    <dbReference type="NCBI Taxonomy" id="2792787"/>
    <lineage>
        <taxon>Bacteria</taxon>
        <taxon>Pseudomonadati</taxon>
        <taxon>Pseudomonadota</taxon>
        <taxon>Gammaproteobacteria</taxon>
        <taxon>Chromatiales</taxon>
        <taxon>Sedimenticolaceae</taxon>
        <taxon>Candidatus Thiodiazotropha</taxon>
    </lineage>
</organism>
<sequence>MIPSECEDFELQATSEHRQKLALRWLQLGVLALALAGLFALLLVLSRVPGSEAFFIWIDFFKTALVIHVDQSVLIWFLAMSALVWCLTSPDKSRFQILESIAYLSALGGALGIAVSAFFGEGAPLMNNYVPVLQRPGFFLMLGLFGIGITLQATIRLSNFRPRQWFGNKPDIPGLASWTVSVAIVISLLALLIAGLQMPDEVEGQAYYEYLFWGAGHSLQFAYTQLVILAWILLARASGVTLPGSSRWYAWVLMIGILPVLITPVIYMVHETVSLESRSAFTDLMKYGGGLAVIPAGLLIFSGLIRADQSITEYKPLRAALWMSLLLFFSGGALALFISGLNTMIPAHYHGSIVGVTLGLMGLGYLLLPKLGYPLPQGRMVELQPWIYGIGQLLHICGLAASGLMGIQRKTAGTAQGLESVWAKASMGVMGIGGLLAVIGGILFVWIMLRAFIRGR</sequence>
<evidence type="ECO:0000313" key="2">
    <source>
        <dbReference type="EMBL" id="MCG7937770.1"/>
    </source>
</evidence>
<feature type="transmembrane region" description="Helical" evidence="1">
    <location>
        <begin position="210"/>
        <end position="236"/>
    </location>
</feature>
<dbReference type="EMBL" id="JAEPDI010000001">
    <property type="protein sequence ID" value="MCG7937770.1"/>
    <property type="molecule type" value="Genomic_DNA"/>
</dbReference>
<feature type="transmembrane region" description="Helical" evidence="1">
    <location>
        <begin position="248"/>
        <end position="267"/>
    </location>
</feature>